<gene>
    <name evidence="1" type="ORF">LSH36_985g01007</name>
</gene>
<sequence>MTKLILLTIVFVIVALNAALFAVLTTRKPFVSMFVSQFERKFDASFISKFPNDQSVQNDIERRVVPNQVIYYWCAKSWERFEFRHYLSMYSVIRLLHPDVIYFLYDEYPKADKFEYNVWLDDLRQAYPFIYLEGTNGRRGCNGTSEDKLAAIVDELSKRGGFYVNEVTVLSSSLAPLLEDKQQMIEINCTTGHGFLMTQKGLAIPSVCKQSVSCPNSVQSSNYSSFYCVNVIERLYPKYIWELDSEFGRLARWAAYGERELMRPEANYQELAPNIAHYVWIGNGTMDYLWYLSVLSVLNVVKVDKVFIHGEAPHGKYWDRIAENEKVEVIYRYPVTYVFDQLIVGNSHQSDVWRVDIMTKYGGLYLDVDVIFVKPLSDDLRAYDAVMSIDFIGSYWIEDYPNVLQSGVMLGKRGSQFWVEFQKTMRKYKDDLWTWNACHMPYRVKEKYPRSLLIDKRLQVNCFCGKCHPTWWPGYKKRKVHHLNSNSLPNWRNDAYSYHFTGSVPIDLQEEGSMAGNSTSIFGEMARYIMDKSGLIYQD</sequence>
<dbReference type="PANTHER" id="PTHR46830:SF1">
    <property type="entry name" value="ALPHA-1,4-N-ACETYLGLUCOSAMINYLTRANSFERASE"/>
    <property type="match status" value="1"/>
</dbReference>
<proteinExistence type="predicted"/>
<name>A0AAD9MQH3_9ANNE</name>
<keyword evidence="2" id="KW-1185">Reference proteome</keyword>
<evidence type="ECO:0000313" key="2">
    <source>
        <dbReference type="Proteomes" id="UP001208570"/>
    </source>
</evidence>
<organism evidence="1 2">
    <name type="scientific">Paralvinella palmiformis</name>
    <dbReference type="NCBI Taxonomy" id="53620"/>
    <lineage>
        <taxon>Eukaryota</taxon>
        <taxon>Metazoa</taxon>
        <taxon>Spiralia</taxon>
        <taxon>Lophotrochozoa</taxon>
        <taxon>Annelida</taxon>
        <taxon>Polychaeta</taxon>
        <taxon>Sedentaria</taxon>
        <taxon>Canalipalpata</taxon>
        <taxon>Terebellida</taxon>
        <taxon>Terebelliformia</taxon>
        <taxon>Alvinellidae</taxon>
        <taxon>Paralvinella</taxon>
    </lineage>
</organism>
<evidence type="ECO:0000313" key="1">
    <source>
        <dbReference type="EMBL" id="KAK2142207.1"/>
    </source>
</evidence>
<protein>
    <recommendedName>
        <fullName evidence="3">Alpha 1,4-glycosyltransferase domain-containing protein</fullName>
    </recommendedName>
</protein>
<comment type="caution">
    <text evidence="1">The sequence shown here is derived from an EMBL/GenBank/DDBJ whole genome shotgun (WGS) entry which is preliminary data.</text>
</comment>
<dbReference type="Proteomes" id="UP001208570">
    <property type="component" value="Unassembled WGS sequence"/>
</dbReference>
<evidence type="ECO:0008006" key="3">
    <source>
        <dbReference type="Google" id="ProtNLM"/>
    </source>
</evidence>
<dbReference type="SUPFAM" id="SSF53448">
    <property type="entry name" value="Nucleotide-diphospho-sugar transferases"/>
    <property type="match status" value="1"/>
</dbReference>
<dbReference type="InterPro" id="IPR007577">
    <property type="entry name" value="GlycoTrfase_DXD_sugar-bd_CS"/>
</dbReference>
<dbReference type="EMBL" id="JAODUP010000985">
    <property type="protein sequence ID" value="KAK2142207.1"/>
    <property type="molecule type" value="Genomic_DNA"/>
</dbReference>
<dbReference type="AlphaFoldDB" id="A0AAD9MQH3"/>
<accession>A0AAD9MQH3</accession>
<dbReference type="InterPro" id="IPR029044">
    <property type="entry name" value="Nucleotide-diphossugar_trans"/>
</dbReference>
<dbReference type="Gene3D" id="3.90.550.20">
    <property type="match status" value="1"/>
</dbReference>
<dbReference type="PANTHER" id="PTHR46830">
    <property type="entry name" value="TRANSFERASE, PUTATIVE-RELATED"/>
    <property type="match status" value="1"/>
</dbReference>
<dbReference type="Pfam" id="PF04488">
    <property type="entry name" value="Gly_transf_sug"/>
    <property type="match status" value="1"/>
</dbReference>
<reference evidence="1" key="1">
    <citation type="journal article" date="2023" name="Mol. Biol. Evol.">
        <title>Third-Generation Sequencing Reveals the Adaptive Role of the Epigenome in Three Deep-Sea Polychaetes.</title>
        <authorList>
            <person name="Perez M."/>
            <person name="Aroh O."/>
            <person name="Sun Y."/>
            <person name="Lan Y."/>
            <person name="Juniper S.K."/>
            <person name="Young C.R."/>
            <person name="Angers B."/>
            <person name="Qian P.Y."/>
        </authorList>
    </citation>
    <scope>NUCLEOTIDE SEQUENCE</scope>
    <source>
        <strain evidence="1">P08H-3</strain>
    </source>
</reference>